<protein>
    <submittedName>
        <fullName evidence="2">3-hydroxyanthranilate 3,4-dioxygenase</fullName>
    </submittedName>
</protein>
<dbReference type="Pfam" id="PF07883">
    <property type="entry name" value="Cupin_2"/>
    <property type="match status" value="1"/>
</dbReference>
<proteinExistence type="predicted"/>
<dbReference type="STRING" id="758.GCA_000730685_02140"/>
<dbReference type="KEGG" id="rpne:NCTC8284_03673"/>
<name>A0A448MTM5_9PAST</name>
<dbReference type="InterPro" id="IPR013096">
    <property type="entry name" value="Cupin_2"/>
</dbReference>
<dbReference type="AlphaFoldDB" id="A0A448MTM5"/>
<keyword evidence="2" id="KW-0560">Oxidoreductase</keyword>
<gene>
    <name evidence="2" type="ORF">NCTC8284_03673</name>
</gene>
<keyword evidence="2" id="KW-0223">Dioxygenase</keyword>
<dbReference type="InterPro" id="IPR000595">
    <property type="entry name" value="cNMP-bd_dom"/>
</dbReference>
<accession>A0A448MTM5</accession>
<dbReference type="InterPro" id="IPR011051">
    <property type="entry name" value="RmlC_Cupin_sf"/>
</dbReference>
<reference evidence="2 3" key="1">
    <citation type="submission" date="2018-12" db="EMBL/GenBank/DDBJ databases">
        <authorList>
            <consortium name="Pathogen Informatics"/>
        </authorList>
    </citation>
    <scope>NUCLEOTIDE SEQUENCE [LARGE SCALE GENOMIC DNA]</scope>
    <source>
        <strain evidence="2 3">NCTC8284</strain>
    </source>
</reference>
<dbReference type="SUPFAM" id="SSF51182">
    <property type="entry name" value="RmlC-like cupins"/>
    <property type="match status" value="1"/>
</dbReference>
<sequence length="106" mass="12020">MTYQIICSKDFTAKCPWGALDITEMNGISVRLHWTNKPYKWHINDGEEVFVVVDGTVEMHYKENGEEKMTLLKTGDIFHAGIGTEHLASPQGEARILVIEKQVQSN</sequence>
<dbReference type="InterPro" id="IPR014710">
    <property type="entry name" value="RmlC-like_jellyroll"/>
</dbReference>
<evidence type="ECO:0000259" key="1">
    <source>
        <dbReference type="PROSITE" id="PS50042"/>
    </source>
</evidence>
<evidence type="ECO:0000313" key="3">
    <source>
        <dbReference type="Proteomes" id="UP000278733"/>
    </source>
</evidence>
<dbReference type="Proteomes" id="UP000278733">
    <property type="component" value="Chromosome"/>
</dbReference>
<feature type="domain" description="Cyclic nucleotide-binding" evidence="1">
    <location>
        <begin position="44"/>
        <end position="78"/>
    </location>
</feature>
<dbReference type="Gene3D" id="2.60.120.10">
    <property type="entry name" value="Jelly Rolls"/>
    <property type="match status" value="1"/>
</dbReference>
<dbReference type="PROSITE" id="PS50042">
    <property type="entry name" value="CNMP_BINDING_3"/>
    <property type="match status" value="1"/>
</dbReference>
<evidence type="ECO:0000313" key="2">
    <source>
        <dbReference type="EMBL" id="VEH68439.1"/>
    </source>
</evidence>
<dbReference type="EMBL" id="LR134405">
    <property type="protein sequence ID" value="VEH68439.1"/>
    <property type="molecule type" value="Genomic_DNA"/>
</dbReference>
<dbReference type="GO" id="GO:0051213">
    <property type="term" value="F:dioxygenase activity"/>
    <property type="evidence" value="ECO:0007669"/>
    <property type="project" value="UniProtKB-KW"/>
</dbReference>
<organism evidence="2 3">
    <name type="scientific">Rodentibacter pneumotropicus</name>
    <dbReference type="NCBI Taxonomy" id="758"/>
    <lineage>
        <taxon>Bacteria</taxon>
        <taxon>Pseudomonadati</taxon>
        <taxon>Pseudomonadota</taxon>
        <taxon>Gammaproteobacteria</taxon>
        <taxon>Pasteurellales</taxon>
        <taxon>Pasteurellaceae</taxon>
        <taxon>Rodentibacter</taxon>
    </lineage>
</organism>